<keyword evidence="1" id="KW-0472">Membrane</keyword>
<dbReference type="InterPro" id="IPR007383">
    <property type="entry name" value="DUF445"/>
</dbReference>
<feature type="transmembrane region" description="Helical" evidence="1">
    <location>
        <begin position="35"/>
        <end position="56"/>
    </location>
</feature>
<reference evidence="3" key="1">
    <citation type="journal article" date="2014" name="FEMS Microbiol. Lett.">
        <title>Draft Genomic DNA Sequence of the Facultatively Methylotrophic Bacterium Acidomonas methanolica type strain MB58.</title>
        <authorList>
            <person name="Higashiura N."/>
            <person name="Hadano H."/>
            <person name="Hirakawa H."/>
            <person name="Matsutani M."/>
            <person name="Takabe S."/>
            <person name="Matsushita K."/>
            <person name="Azuma Y."/>
        </authorList>
    </citation>
    <scope>NUCLEOTIDE SEQUENCE [LARGE SCALE GENOMIC DNA]</scope>
    <source>
        <strain evidence="3">MB58</strain>
    </source>
</reference>
<dbReference type="Proteomes" id="UP000019760">
    <property type="component" value="Unassembled WGS sequence"/>
</dbReference>
<dbReference type="PANTHER" id="PTHR38442">
    <property type="entry name" value="INNER MEMBRANE PROTEIN-RELATED"/>
    <property type="match status" value="1"/>
</dbReference>
<name>A0A023D5J4_ACIMT</name>
<dbReference type="EMBL" id="BAND01000060">
    <property type="protein sequence ID" value="GAJ29428.1"/>
    <property type="molecule type" value="Genomic_DNA"/>
</dbReference>
<evidence type="ECO:0000313" key="3">
    <source>
        <dbReference type="Proteomes" id="UP000019760"/>
    </source>
</evidence>
<sequence length="440" mass="48122">MLSLLLMNAARMTPHAASSADASLAFRSARRLAGGLLLGMTGGLVLVTALPACHVVRESGLLRLLRAGFQAGVVGGIADWFAVTALFRHPLGLPIPHTAILPRQKARLGQGLGRFVAGQFFTEDDVTRAIARVGVPDMLAEALRNPENRAALIATVQRALPPIVVLMESGRATCAIRRALPVLLQGEDAARLVARSLRALVDSELHQEVLTFLLARIKHGIHAREPLLRQFIEDRVREQGGRVLGWAIGAGVASRVLTALNMELERIDPSDSSLREGFTNWARQEIDRIEDQPSYRSRLVEAVSGVFTHASLQAWLGELWLRVRDLLIADLGEPQGWSAAVIDAAIEGLAEEFATDETMRRRIEQGTQIAALRLLPTVREMLSHYIAAVVDRWDEVELADRLEQRVGRDLQYIRVNGTLVGFLIGTALDGAARLFFGSLP</sequence>
<protein>
    <recommendedName>
        <fullName evidence="4">DUF445 domain-containing protein</fullName>
    </recommendedName>
</protein>
<keyword evidence="1" id="KW-1133">Transmembrane helix</keyword>
<evidence type="ECO:0008006" key="4">
    <source>
        <dbReference type="Google" id="ProtNLM"/>
    </source>
</evidence>
<dbReference type="Pfam" id="PF04286">
    <property type="entry name" value="DUF445"/>
    <property type="match status" value="1"/>
</dbReference>
<dbReference type="PANTHER" id="PTHR38442:SF1">
    <property type="entry name" value="INNER MEMBRANE PROTEIN"/>
    <property type="match status" value="1"/>
</dbReference>
<comment type="caution">
    <text evidence="2">The sequence shown here is derived from an EMBL/GenBank/DDBJ whole genome shotgun (WGS) entry which is preliminary data.</text>
</comment>
<gene>
    <name evidence="2" type="ORF">Amme_060_064</name>
</gene>
<dbReference type="RefSeq" id="WP_239641676.1">
    <property type="nucleotide sequence ID" value="NZ_BAND01000060.1"/>
</dbReference>
<organism evidence="2 3">
    <name type="scientific">Acidomonas methanolica NBRC 104435</name>
    <dbReference type="NCBI Taxonomy" id="1231351"/>
    <lineage>
        <taxon>Bacteria</taxon>
        <taxon>Pseudomonadati</taxon>
        <taxon>Pseudomonadota</taxon>
        <taxon>Alphaproteobacteria</taxon>
        <taxon>Acetobacterales</taxon>
        <taxon>Acetobacteraceae</taxon>
        <taxon>Acidomonas</taxon>
    </lineage>
</organism>
<evidence type="ECO:0000256" key="1">
    <source>
        <dbReference type="SAM" id="Phobius"/>
    </source>
</evidence>
<reference evidence="2 3" key="2">
    <citation type="journal article" date="2014" name="FEMS Microbiol. Lett.">
        <title>Draft genomic DNA sequence of the facultatively methylotrophic bacterium Acidomonas methanolica type strain MB58.</title>
        <authorList>
            <person name="Higashiura N."/>
            <person name="Hadano H."/>
            <person name="Hirakawa H."/>
            <person name="Matsutani M."/>
            <person name="Takabe S."/>
            <person name="Matsushita K."/>
            <person name="Azuma Y."/>
        </authorList>
    </citation>
    <scope>NUCLEOTIDE SEQUENCE [LARGE SCALE GENOMIC DNA]</scope>
    <source>
        <strain evidence="2 3">MB58</strain>
    </source>
</reference>
<accession>A0A023D5J4</accession>
<keyword evidence="1" id="KW-0812">Transmembrane</keyword>
<dbReference type="AlphaFoldDB" id="A0A023D5J4"/>
<proteinExistence type="predicted"/>
<keyword evidence="3" id="KW-1185">Reference proteome</keyword>
<dbReference type="GO" id="GO:0005886">
    <property type="term" value="C:plasma membrane"/>
    <property type="evidence" value="ECO:0007669"/>
    <property type="project" value="TreeGrafter"/>
</dbReference>
<evidence type="ECO:0000313" key="2">
    <source>
        <dbReference type="EMBL" id="GAJ29428.1"/>
    </source>
</evidence>